<sequence length="137" mass="15529">MVFSTVPTKMGNGEILTPNEKALVESRFKTKEQTIRVLPHAMCLFHRNQDVEDYNNEVFQTLDTVFCVAYFTFSGYKNNDQLVSMTTKLHQMSTMESGGLPYVLKLLLDKPYMITSNVDIDDDLVNGTMGTIKYVVG</sequence>
<accession>A0A067RQ59</accession>
<dbReference type="AlphaFoldDB" id="A0A067RQ59"/>
<reference evidence="1 2" key="1">
    <citation type="journal article" date="2014" name="Nat. Commun.">
        <title>Molecular traces of alternative social organization in a termite genome.</title>
        <authorList>
            <person name="Terrapon N."/>
            <person name="Li C."/>
            <person name="Robertson H.M."/>
            <person name="Ji L."/>
            <person name="Meng X."/>
            <person name="Booth W."/>
            <person name="Chen Z."/>
            <person name="Childers C.P."/>
            <person name="Glastad K.M."/>
            <person name="Gokhale K."/>
            <person name="Gowin J."/>
            <person name="Gronenberg W."/>
            <person name="Hermansen R.A."/>
            <person name="Hu H."/>
            <person name="Hunt B.G."/>
            <person name="Huylmans A.K."/>
            <person name="Khalil S.M."/>
            <person name="Mitchell R.D."/>
            <person name="Munoz-Torres M.C."/>
            <person name="Mustard J.A."/>
            <person name="Pan H."/>
            <person name="Reese J.T."/>
            <person name="Scharf M.E."/>
            <person name="Sun F."/>
            <person name="Vogel H."/>
            <person name="Xiao J."/>
            <person name="Yang W."/>
            <person name="Yang Z."/>
            <person name="Yang Z."/>
            <person name="Zhou J."/>
            <person name="Zhu J."/>
            <person name="Brent C.S."/>
            <person name="Elsik C.G."/>
            <person name="Goodisman M.A."/>
            <person name="Liberles D.A."/>
            <person name="Roe R.M."/>
            <person name="Vargo E.L."/>
            <person name="Vilcinskas A."/>
            <person name="Wang J."/>
            <person name="Bornberg-Bauer E."/>
            <person name="Korb J."/>
            <person name="Zhang G."/>
            <person name="Liebig J."/>
        </authorList>
    </citation>
    <scope>NUCLEOTIDE SEQUENCE [LARGE SCALE GENOMIC DNA]</scope>
    <source>
        <tissue evidence="1">Whole organism</tissue>
    </source>
</reference>
<dbReference type="Proteomes" id="UP000027135">
    <property type="component" value="Unassembled WGS sequence"/>
</dbReference>
<organism evidence="1 2">
    <name type="scientific">Zootermopsis nevadensis</name>
    <name type="common">Dampwood termite</name>
    <dbReference type="NCBI Taxonomy" id="136037"/>
    <lineage>
        <taxon>Eukaryota</taxon>
        <taxon>Metazoa</taxon>
        <taxon>Ecdysozoa</taxon>
        <taxon>Arthropoda</taxon>
        <taxon>Hexapoda</taxon>
        <taxon>Insecta</taxon>
        <taxon>Pterygota</taxon>
        <taxon>Neoptera</taxon>
        <taxon>Polyneoptera</taxon>
        <taxon>Dictyoptera</taxon>
        <taxon>Blattodea</taxon>
        <taxon>Blattoidea</taxon>
        <taxon>Termitoidae</taxon>
        <taxon>Termopsidae</taxon>
        <taxon>Zootermopsis</taxon>
    </lineage>
</organism>
<proteinExistence type="predicted"/>
<evidence type="ECO:0000313" key="2">
    <source>
        <dbReference type="Proteomes" id="UP000027135"/>
    </source>
</evidence>
<dbReference type="InParanoid" id="A0A067RQ59"/>
<gene>
    <name evidence="1" type="ORF">L798_00386</name>
</gene>
<protein>
    <submittedName>
        <fullName evidence="1">Uncharacterized protein</fullName>
    </submittedName>
</protein>
<name>A0A067RQ59_ZOONE</name>
<dbReference type="EMBL" id="KK852531">
    <property type="protein sequence ID" value="KDR21884.1"/>
    <property type="molecule type" value="Genomic_DNA"/>
</dbReference>
<dbReference type="eggNOG" id="KOG1141">
    <property type="taxonomic scope" value="Eukaryota"/>
</dbReference>
<dbReference type="OMA" id="HAMCLFH"/>
<keyword evidence="2" id="KW-1185">Reference proteome</keyword>
<evidence type="ECO:0000313" key="1">
    <source>
        <dbReference type="EMBL" id="KDR21884.1"/>
    </source>
</evidence>